<keyword evidence="1" id="KW-0812">Transmembrane</keyword>
<dbReference type="InterPro" id="IPR018817">
    <property type="entry name" value="7TM_GPCR_serpentine_rcpt_Srz"/>
</dbReference>
<evidence type="ECO:0000256" key="1">
    <source>
        <dbReference type="SAM" id="Phobius"/>
    </source>
</evidence>
<accession>G0NQA4</accession>
<dbReference type="AlphaFoldDB" id="G0NQA4"/>
<keyword evidence="1" id="KW-0472">Membrane</keyword>
<protein>
    <submittedName>
        <fullName evidence="2">Uncharacterized protein</fullName>
    </submittedName>
</protein>
<dbReference type="EMBL" id="GL379923">
    <property type="protein sequence ID" value="EGT35515.1"/>
    <property type="molecule type" value="Genomic_DNA"/>
</dbReference>
<keyword evidence="3" id="KW-1185">Reference proteome</keyword>
<feature type="transmembrane region" description="Helical" evidence="1">
    <location>
        <begin position="21"/>
        <end position="42"/>
    </location>
</feature>
<dbReference type="PANTHER" id="PTHR31720">
    <property type="entry name" value="SERPENTINE RECEPTOR, CLASS Z-RELATED"/>
    <property type="match status" value="1"/>
</dbReference>
<dbReference type="PANTHER" id="PTHR31720:SF3">
    <property type="entry name" value="SERPENTINE RECEPTOR, CLASS Z-RELATED"/>
    <property type="match status" value="1"/>
</dbReference>
<sequence length="114" mass="13616">MSNLRTVQETQPQRYILWQTIAVLLSKIGLIPLFLFLLYYYYYEPSNIDYWYLYKFDQFTAPLTMQVSYLGCNKKNLEIMFGYIKKKLHIGPNSVEPTIVDRTTEAGRREERVD</sequence>
<gene>
    <name evidence="2" type="ORF">CAEBREN_21636</name>
</gene>
<dbReference type="InParanoid" id="G0NQA4"/>
<organism evidence="3">
    <name type="scientific">Caenorhabditis brenneri</name>
    <name type="common">Nematode worm</name>
    <dbReference type="NCBI Taxonomy" id="135651"/>
    <lineage>
        <taxon>Eukaryota</taxon>
        <taxon>Metazoa</taxon>
        <taxon>Ecdysozoa</taxon>
        <taxon>Nematoda</taxon>
        <taxon>Chromadorea</taxon>
        <taxon>Rhabditida</taxon>
        <taxon>Rhabditina</taxon>
        <taxon>Rhabditomorpha</taxon>
        <taxon>Rhabditoidea</taxon>
        <taxon>Rhabditidae</taxon>
        <taxon>Peloderinae</taxon>
        <taxon>Caenorhabditis</taxon>
    </lineage>
</organism>
<proteinExistence type="predicted"/>
<dbReference type="OrthoDB" id="5875403at2759"/>
<name>G0NQA4_CAEBE</name>
<dbReference type="Pfam" id="PF10325">
    <property type="entry name" value="7TM_GPCR_Srz"/>
    <property type="match status" value="1"/>
</dbReference>
<keyword evidence="1" id="KW-1133">Transmembrane helix</keyword>
<evidence type="ECO:0000313" key="2">
    <source>
        <dbReference type="EMBL" id="EGT35515.1"/>
    </source>
</evidence>
<reference evidence="3" key="1">
    <citation type="submission" date="2011-07" db="EMBL/GenBank/DDBJ databases">
        <authorList>
            <consortium name="Caenorhabditis brenneri Sequencing and Analysis Consortium"/>
            <person name="Wilson R.K."/>
        </authorList>
    </citation>
    <scope>NUCLEOTIDE SEQUENCE [LARGE SCALE GENOMIC DNA]</scope>
    <source>
        <strain evidence="3">PB2801</strain>
    </source>
</reference>
<evidence type="ECO:0000313" key="3">
    <source>
        <dbReference type="Proteomes" id="UP000008068"/>
    </source>
</evidence>
<dbReference type="Proteomes" id="UP000008068">
    <property type="component" value="Unassembled WGS sequence"/>
</dbReference>
<dbReference type="HOGENOM" id="CLU_127282_0_0_1"/>